<dbReference type="SUPFAM" id="SSF47413">
    <property type="entry name" value="lambda repressor-like DNA-binding domains"/>
    <property type="match status" value="1"/>
</dbReference>
<dbReference type="GO" id="GO:0003677">
    <property type="term" value="F:DNA binding"/>
    <property type="evidence" value="ECO:0007669"/>
    <property type="project" value="InterPro"/>
</dbReference>
<dbReference type="Gene3D" id="1.10.260.40">
    <property type="entry name" value="lambda repressor-like DNA-binding domains"/>
    <property type="match status" value="1"/>
</dbReference>
<organism evidence="2 3">
    <name type="scientific">Kitasatospora viridis</name>
    <dbReference type="NCBI Taxonomy" id="281105"/>
    <lineage>
        <taxon>Bacteria</taxon>
        <taxon>Bacillati</taxon>
        <taxon>Actinomycetota</taxon>
        <taxon>Actinomycetes</taxon>
        <taxon>Kitasatosporales</taxon>
        <taxon>Streptomycetaceae</taxon>
        <taxon>Kitasatospora</taxon>
    </lineage>
</organism>
<keyword evidence="3" id="KW-1185">Reference proteome</keyword>
<dbReference type="Proteomes" id="UP000317940">
    <property type="component" value="Unassembled WGS sequence"/>
</dbReference>
<reference evidence="2 3" key="1">
    <citation type="submission" date="2019-06" db="EMBL/GenBank/DDBJ databases">
        <title>Sequencing the genomes of 1000 actinobacteria strains.</title>
        <authorList>
            <person name="Klenk H.-P."/>
        </authorList>
    </citation>
    <scope>NUCLEOTIDE SEQUENCE [LARGE SCALE GENOMIC DNA]</scope>
    <source>
        <strain evidence="2 3">DSM 44826</strain>
    </source>
</reference>
<dbReference type="InterPro" id="IPR001387">
    <property type="entry name" value="Cro/C1-type_HTH"/>
</dbReference>
<sequence>MSFSSYPYVMAMAVDPTLSVGQRIKHFRKRAGKSRAALAGSVGRSEGWLKAVENGRLLLPSLPTLVKIAEHLGIADPGALIGDLSLPTAMFSGAEHAALSVVRRVIDTAPLGLSAGPAPDVRQVADQVTAGWTARNSRGDHRTALGELLPSLVPVASVAASHPECADRRQAEVLYASTLNLVQMFAAYQGDGNLVWRVAERSLATARASGDLAAIGQSCWFLVEAFRQSGQWDSAQALAEEAMRLLDPVRTESPQLAAAWADMAFHAAITHARAGEAGSAWGWFDRAERAARMLPGGFWQSATSGSVRVIPVHAVTVAVELRQVGTALRWAGRVAPDDIPSRPRRARHLIEVSRAFALRGEPEAVASTLSDAALAAGETVRWNREAHELVRGLLSGPASVQPVARRLATVTGLAA</sequence>
<dbReference type="AlphaFoldDB" id="A0A561SE20"/>
<gene>
    <name evidence="2" type="ORF">FHX73_16236</name>
</gene>
<dbReference type="CDD" id="cd00093">
    <property type="entry name" value="HTH_XRE"/>
    <property type="match status" value="1"/>
</dbReference>
<evidence type="ECO:0000313" key="3">
    <source>
        <dbReference type="Proteomes" id="UP000317940"/>
    </source>
</evidence>
<evidence type="ECO:0000259" key="1">
    <source>
        <dbReference type="PROSITE" id="PS50943"/>
    </source>
</evidence>
<protein>
    <submittedName>
        <fullName evidence="2">Helix-turn-helix protein</fullName>
    </submittedName>
</protein>
<feature type="domain" description="HTH cro/C1-type" evidence="1">
    <location>
        <begin position="24"/>
        <end position="80"/>
    </location>
</feature>
<dbReference type="EMBL" id="VIWT01000006">
    <property type="protein sequence ID" value="TWF73085.1"/>
    <property type="molecule type" value="Genomic_DNA"/>
</dbReference>
<accession>A0A561SE20</accession>
<dbReference type="PROSITE" id="PS50943">
    <property type="entry name" value="HTH_CROC1"/>
    <property type="match status" value="1"/>
</dbReference>
<comment type="caution">
    <text evidence="2">The sequence shown here is derived from an EMBL/GenBank/DDBJ whole genome shotgun (WGS) entry which is preliminary data.</text>
</comment>
<evidence type="ECO:0000313" key="2">
    <source>
        <dbReference type="EMBL" id="TWF73085.1"/>
    </source>
</evidence>
<name>A0A561SE20_9ACTN</name>
<proteinExistence type="predicted"/>
<dbReference type="Pfam" id="PF13560">
    <property type="entry name" value="HTH_31"/>
    <property type="match status" value="1"/>
</dbReference>
<dbReference type="SMART" id="SM00530">
    <property type="entry name" value="HTH_XRE"/>
    <property type="match status" value="1"/>
</dbReference>
<dbReference type="InterPro" id="IPR010982">
    <property type="entry name" value="Lambda_DNA-bd_dom_sf"/>
</dbReference>